<organism evidence="2 3">
    <name type="scientific">Eumeta variegata</name>
    <name type="common">Bagworm moth</name>
    <name type="synonym">Eumeta japonica</name>
    <dbReference type="NCBI Taxonomy" id="151549"/>
    <lineage>
        <taxon>Eukaryota</taxon>
        <taxon>Metazoa</taxon>
        <taxon>Ecdysozoa</taxon>
        <taxon>Arthropoda</taxon>
        <taxon>Hexapoda</taxon>
        <taxon>Insecta</taxon>
        <taxon>Pterygota</taxon>
        <taxon>Neoptera</taxon>
        <taxon>Endopterygota</taxon>
        <taxon>Lepidoptera</taxon>
        <taxon>Glossata</taxon>
        <taxon>Ditrysia</taxon>
        <taxon>Tineoidea</taxon>
        <taxon>Psychidae</taxon>
        <taxon>Oiketicinae</taxon>
        <taxon>Eumeta</taxon>
    </lineage>
</organism>
<evidence type="ECO:0000313" key="3">
    <source>
        <dbReference type="Proteomes" id="UP000299102"/>
    </source>
</evidence>
<evidence type="ECO:0000313" key="2">
    <source>
        <dbReference type="EMBL" id="GBP38832.1"/>
    </source>
</evidence>
<dbReference type="EMBL" id="BGZK01000354">
    <property type="protein sequence ID" value="GBP38832.1"/>
    <property type="molecule type" value="Genomic_DNA"/>
</dbReference>
<keyword evidence="3" id="KW-1185">Reference proteome</keyword>
<dbReference type="Proteomes" id="UP000299102">
    <property type="component" value="Unassembled WGS sequence"/>
</dbReference>
<feature type="region of interest" description="Disordered" evidence="1">
    <location>
        <begin position="28"/>
        <end position="50"/>
    </location>
</feature>
<sequence>MVTVAHGHSSSQRSHQCVAGLLGESMISNGGGRNRCEREKGSGPPELSFTRRNNVTVEGATLRLYSIRRGRYKVSRLIVLIDSPAEAEPRTAAPNELALLFHGSRRI</sequence>
<proteinExistence type="predicted"/>
<dbReference type="AlphaFoldDB" id="A0A4C1VK94"/>
<accession>A0A4C1VK94</accession>
<comment type="caution">
    <text evidence="2">The sequence shown here is derived from an EMBL/GenBank/DDBJ whole genome shotgun (WGS) entry which is preliminary data.</text>
</comment>
<gene>
    <name evidence="2" type="ORF">EVAR_33583_1</name>
</gene>
<reference evidence="2 3" key="1">
    <citation type="journal article" date="2019" name="Commun. Biol.">
        <title>The bagworm genome reveals a unique fibroin gene that provides high tensile strength.</title>
        <authorList>
            <person name="Kono N."/>
            <person name="Nakamura H."/>
            <person name="Ohtoshi R."/>
            <person name="Tomita M."/>
            <person name="Numata K."/>
            <person name="Arakawa K."/>
        </authorList>
    </citation>
    <scope>NUCLEOTIDE SEQUENCE [LARGE SCALE GENOMIC DNA]</scope>
</reference>
<name>A0A4C1VK94_EUMVA</name>
<evidence type="ECO:0000256" key="1">
    <source>
        <dbReference type="SAM" id="MobiDB-lite"/>
    </source>
</evidence>
<protein>
    <submittedName>
        <fullName evidence="2">Uncharacterized protein</fullName>
    </submittedName>
</protein>